<dbReference type="Gene3D" id="3.40.50.720">
    <property type="entry name" value="NAD(P)-binding Rossmann-like Domain"/>
    <property type="match status" value="1"/>
</dbReference>
<comment type="caution">
    <text evidence="3">The sequence shown here is derived from an EMBL/GenBank/DDBJ whole genome shotgun (WGS) entry which is preliminary data.</text>
</comment>
<reference evidence="3 4" key="1">
    <citation type="submission" date="2020-02" db="EMBL/GenBank/DDBJ databases">
        <title>The whole genome sequence of CPCC 205119.</title>
        <authorList>
            <person name="Jiang Z."/>
        </authorList>
    </citation>
    <scope>NUCLEOTIDE SEQUENCE [LARGE SCALE GENOMIC DNA]</scope>
    <source>
        <strain evidence="3 4">CPCC 205119</strain>
    </source>
</reference>
<protein>
    <submittedName>
        <fullName evidence="3">SDR family oxidoreductase</fullName>
    </submittedName>
</protein>
<dbReference type="PANTHER" id="PTHR24321:SF8">
    <property type="entry name" value="ESTRADIOL 17-BETA-DEHYDROGENASE 8-RELATED"/>
    <property type="match status" value="1"/>
</dbReference>
<keyword evidence="4" id="KW-1185">Reference proteome</keyword>
<evidence type="ECO:0000256" key="1">
    <source>
        <dbReference type="ARBA" id="ARBA00006484"/>
    </source>
</evidence>
<name>A0A7K3WGB7_9ACTN</name>
<dbReference type="FunFam" id="3.40.50.720:FF:000084">
    <property type="entry name" value="Short-chain dehydrogenase reductase"/>
    <property type="match status" value="1"/>
</dbReference>
<keyword evidence="2" id="KW-0560">Oxidoreductase</keyword>
<evidence type="ECO:0000313" key="3">
    <source>
        <dbReference type="EMBL" id="NEL55406.1"/>
    </source>
</evidence>
<dbReference type="PRINTS" id="PR00080">
    <property type="entry name" value="SDRFAMILY"/>
</dbReference>
<dbReference type="PRINTS" id="PR00081">
    <property type="entry name" value="GDHRDH"/>
</dbReference>
<proteinExistence type="inferred from homology"/>
<dbReference type="AlphaFoldDB" id="A0A7K3WGB7"/>
<dbReference type="PANTHER" id="PTHR24321">
    <property type="entry name" value="DEHYDROGENASES, SHORT CHAIN"/>
    <property type="match status" value="1"/>
</dbReference>
<dbReference type="PROSITE" id="PS00061">
    <property type="entry name" value="ADH_SHORT"/>
    <property type="match status" value="1"/>
</dbReference>
<gene>
    <name evidence="3" type="ORF">G1H19_15565</name>
</gene>
<dbReference type="InterPro" id="IPR020904">
    <property type="entry name" value="Sc_DH/Rdtase_CS"/>
</dbReference>
<comment type="similarity">
    <text evidence="1">Belongs to the short-chain dehydrogenases/reductases (SDR) family.</text>
</comment>
<evidence type="ECO:0000256" key="2">
    <source>
        <dbReference type="ARBA" id="ARBA00023002"/>
    </source>
</evidence>
<sequence>MGAAHAARLVAEGARVVVADVLGEEGRALATELGPSAAFTPLDVTEPDSWAAALAHTQSTFGPLDVLVNNAGVGGGSSALLDITLADWQRVIDVNLTGTFLGMQAAVRAMAASGGGSIVNVSSIFGLRGMPVIHGYVAAKFASRGLAKSVALEVAGLGIRVNSVHPGMIVTPMTASRARDVLTIPLGRPGESDEVSQLVLFLASDESSYCTGAEFTVDGGVTAGVPLG</sequence>
<dbReference type="GO" id="GO:0016491">
    <property type="term" value="F:oxidoreductase activity"/>
    <property type="evidence" value="ECO:0007669"/>
    <property type="project" value="UniProtKB-KW"/>
</dbReference>
<organism evidence="3 4">
    <name type="scientific">Goekera deserti</name>
    <dbReference type="NCBI Taxonomy" id="2497753"/>
    <lineage>
        <taxon>Bacteria</taxon>
        <taxon>Bacillati</taxon>
        <taxon>Actinomycetota</taxon>
        <taxon>Actinomycetes</taxon>
        <taxon>Geodermatophilales</taxon>
        <taxon>Geodermatophilaceae</taxon>
        <taxon>Goekera</taxon>
    </lineage>
</organism>
<dbReference type="Pfam" id="PF13561">
    <property type="entry name" value="adh_short_C2"/>
    <property type="match status" value="1"/>
</dbReference>
<dbReference type="InterPro" id="IPR036291">
    <property type="entry name" value="NAD(P)-bd_dom_sf"/>
</dbReference>
<dbReference type="InterPro" id="IPR002347">
    <property type="entry name" value="SDR_fam"/>
</dbReference>
<dbReference type="Proteomes" id="UP000470470">
    <property type="component" value="Unassembled WGS sequence"/>
</dbReference>
<dbReference type="EMBL" id="JAAGWK010000022">
    <property type="protein sequence ID" value="NEL55406.1"/>
    <property type="molecule type" value="Genomic_DNA"/>
</dbReference>
<accession>A0A7K3WGB7</accession>
<dbReference type="SUPFAM" id="SSF51735">
    <property type="entry name" value="NAD(P)-binding Rossmann-fold domains"/>
    <property type="match status" value="1"/>
</dbReference>
<evidence type="ECO:0000313" key="4">
    <source>
        <dbReference type="Proteomes" id="UP000470470"/>
    </source>
</evidence>